<dbReference type="InterPro" id="IPR014047">
    <property type="entry name" value="Chr_Tranpt_l_chain"/>
</dbReference>
<feature type="transmembrane region" description="Helical" evidence="7">
    <location>
        <begin position="124"/>
        <end position="146"/>
    </location>
</feature>
<sequence>MRPPHDPAASEARPAPPGPVPLPQALAYWLRLGCISFGGPAGQIALMHAELVERRRWISERRFFHALNYCMVLPGPEAQQLATYLGWLMHGRWGGLLAGGLFVLPSLLLLVALSWIYLRHGSQPLVAGVLAGIQPAVVALVAVAALRIGRRSLRDPLWIGIAVAAFLALELAGLPFVLIVAGAAASGTLALRWRPQALHAGSAAEGGAALGAPPAWIDDDSPPPRHAQLSLSAALGVLACGLALGGAGLGLLAGWGGTDGLLVELALFFTQAALLSFGGAYAVLPFLVQGAVEQHGWLTALQMLDGLALGESTPGPLIMVVAYIGFLAGAGRELLGPDTLFLSGLLAATVATAYTFLPSFVFIFLGAPFIERSRGRLGVIAPLAGIHAAVVGVIASLALFFARQVIWPAGSGFDAVAAALALLYFGLLARGWIGVLPLIALAGTLGALRSLLA</sequence>
<dbReference type="AlphaFoldDB" id="A0A9X0XDI4"/>
<feature type="transmembrane region" description="Helical" evidence="7">
    <location>
        <begin position="340"/>
        <end position="365"/>
    </location>
</feature>
<feature type="transmembrane region" description="Helical" evidence="7">
    <location>
        <begin position="308"/>
        <end position="328"/>
    </location>
</feature>
<dbReference type="NCBIfam" id="TIGR00937">
    <property type="entry name" value="2A51"/>
    <property type="match status" value="1"/>
</dbReference>
<dbReference type="InterPro" id="IPR003370">
    <property type="entry name" value="Chromate_transpt"/>
</dbReference>
<keyword evidence="5 7" id="KW-1133">Transmembrane helix</keyword>
<evidence type="ECO:0000256" key="6">
    <source>
        <dbReference type="ARBA" id="ARBA00023136"/>
    </source>
</evidence>
<reference evidence="8 9" key="1">
    <citation type="submission" date="2021-01" db="EMBL/GenBank/DDBJ databases">
        <title>Piscinibacter sp. Jin2 Genome sequencing and assembly.</title>
        <authorList>
            <person name="Kim I."/>
        </authorList>
    </citation>
    <scope>NUCLEOTIDE SEQUENCE [LARGE SCALE GENOMIC DNA]</scope>
    <source>
        <strain evidence="8 9">Jin2</strain>
    </source>
</reference>
<dbReference type="RefSeq" id="WP_201824156.1">
    <property type="nucleotide sequence ID" value="NZ_JAERRA010000001.1"/>
</dbReference>
<gene>
    <name evidence="8" type="primary">chrA</name>
    <name evidence="8" type="ORF">JI742_03925</name>
</gene>
<evidence type="ECO:0000256" key="1">
    <source>
        <dbReference type="ARBA" id="ARBA00004651"/>
    </source>
</evidence>
<feature type="transmembrane region" description="Helical" evidence="7">
    <location>
        <begin position="229"/>
        <end position="253"/>
    </location>
</feature>
<dbReference type="PANTHER" id="PTHR33567:SF3">
    <property type="entry name" value="CHROMATE ION TRANSPORTER (EUROFUNG)"/>
    <property type="match status" value="1"/>
</dbReference>
<dbReference type="EMBL" id="JAERRA010000001">
    <property type="protein sequence ID" value="MBL0719033.1"/>
    <property type="molecule type" value="Genomic_DNA"/>
</dbReference>
<feature type="transmembrane region" description="Helical" evidence="7">
    <location>
        <begin position="432"/>
        <end position="452"/>
    </location>
</feature>
<comment type="caution">
    <text evidence="8">The sequence shown here is derived from an EMBL/GenBank/DDBJ whole genome shotgun (WGS) entry which is preliminary data.</text>
</comment>
<proteinExistence type="inferred from homology"/>
<feature type="transmembrane region" description="Helical" evidence="7">
    <location>
        <begin position="377"/>
        <end position="399"/>
    </location>
</feature>
<evidence type="ECO:0000313" key="8">
    <source>
        <dbReference type="EMBL" id="MBL0719033.1"/>
    </source>
</evidence>
<evidence type="ECO:0000256" key="4">
    <source>
        <dbReference type="ARBA" id="ARBA00022692"/>
    </source>
</evidence>
<keyword evidence="6 7" id="KW-0472">Membrane</keyword>
<feature type="transmembrane region" description="Helical" evidence="7">
    <location>
        <begin position="96"/>
        <end position="118"/>
    </location>
</feature>
<dbReference type="GO" id="GO:0015109">
    <property type="term" value="F:chromate transmembrane transporter activity"/>
    <property type="evidence" value="ECO:0007669"/>
    <property type="project" value="InterPro"/>
</dbReference>
<dbReference type="PIRSF" id="PIRSF004810">
    <property type="entry name" value="ChrA"/>
    <property type="match status" value="1"/>
</dbReference>
<keyword evidence="3" id="KW-1003">Cell membrane</keyword>
<dbReference type="Proteomes" id="UP000643207">
    <property type="component" value="Unassembled WGS sequence"/>
</dbReference>
<feature type="transmembrane region" description="Helical" evidence="7">
    <location>
        <begin position="265"/>
        <end position="288"/>
    </location>
</feature>
<dbReference type="Pfam" id="PF02417">
    <property type="entry name" value="Chromate_transp"/>
    <property type="match status" value="2"/>
</dbReference>
<dbReference type="GO" id="GO:0005886">
    <property type="term" value="C:plasma membrane"/>
    <property type="evidence" value="ECO:0007669"/>
    <property type="project" value="UniProtKB-SubCell"/>
</dbReference>
<evidence type="ECO:0000256" key="7">
    <source>
        <dbReference type="SAM" id="Phobius"/>
    </source>
</evidence>
<evidence type="ECO:0000256" key="3">
    <source>
        <dbReference type="ARBA" id="ARBA00022475"/>
    </source>
</evidence>
<name>A0A9X0XDI4_9BURK</name>
<evidence type="ECO:0000313" key="9">
    <source>
        <dbReference type="Proteomes" id="UP000643207"/>
    </source>
</evidence>
<comment type="similarity">
    <text evidence="2">Belongs to the chromate ion transporter (CHR) (TC 2.A.51) family.</text>
</comment>
<organism evidence="8 9">
    <name type="scientific">Aquariibacter lacus</name>
    <dbReference type="NCBI Taxonomy" id="2801332"/>
    <lineage>
        <taxon>Bacteria</taxon>
        <taxon>Pseudomonadati</taxon>
        <taxon>Pseudomonadota</taxon>
        <taxon>Betaproteobacteria</taxon>
        <taxon>Burkholderiales</taxon>
        <taxon>Sphaerotilaceae</taxon>
        <taxon>Aquariibacter</taxon>
    </lineage>
</organism>
<evidence type="ECO:0000256" key="5">
    <source>
        <dbReference type="ARBA" id="ARBA00022989"/>
    </source>
</evidence>
<keyword evidence="9" id="KW-1185">Reference proteome</keyword>
<accession>A0A9X0XDI4</accession>
<comment type="subcellular location">
    <subcellularLocation>
        <location evidence="1">Cell membrane</location>
        <topology evidence="1">Multi-pass membrane protein</topology>
    </subcellularLocation>
</comment>
<protein>
    <submittedName>
        <fullName evidence="8">Chromate efflux transporter</fullName>
    </submittedName>
</protein>
<evidence type="ECO:0000256" key="2">
    <source>
        <dbReference type="ARBA" id="ARBA00005262"/>
    </source>
</evidence>
<feature type="transmembrane region" description="Helical" evidence="7">
    <location>
        <begin position="405"/>
        <end position="425"/>
    </location>
</feature>
<keyword evidence="4 7" id="KW-0812">Transmembrane</keyword>
<feature type="transmembrane region" description="Helical" evidence="7">
    <location>
        <begin position="158"/>
        <end position="185"/>
    </location>
</feature>
<dbReference type="PANTHER" id="PTHR33567">
    <property type="entry name" value="CHROMATE ION TRANSPORTER (EUROFUNG)"/>
    <property type="match status" value="1"/>
</dbReference>